<gene>
    <name evidence="9" type="ORF">UW74_C0003G0009</name>
</gene>
<evidence type="ECO:0000313" key="9">
    <source>
        <dbReference type="EMBL" id="KKT79123.1"/>
    </source>
</evidence>
<dbReference type="InterPro" id="IPR002132">
    <property type="entry name" value="Ribosomal_uL5"/>
</dbReference>
<dbReference type="Gene3D" id="3.30.1440.10">
    <property type="match status" value="1"/>
</dbReference>
<dbReference type="GO" id="GO:0003735">
    <property type="term" value="F:structural constituent of ribosome"/>
    <property type="evidence" value="ECO:0007669"/>
    <property type="project" value="InterPro"/>
</dbReference>
<keyword evidence="3 6" id="KW-0687">Ribonucleoprotein</keyword>
<evidence type="ECO:0000259" key="7">
    <source>
        <dbReference type="Pfam" id="PF00281"/>
    </source>
</evidence>
<dbReference type="GO" id="GO:1990904">
    <property type="term" value="C:ribonucleoprotein complex"/>
    <property type="evidence" value="ECO:0007669"/>
    <property type="project" value="UniProtKB-KW"/>
</dbReference>
<name>A0A0G1K6P2_9BACT</name>
<evidence type="ECO:0000256" key="2">
    <source>
        <dbReference type="ARBA" id="ARBA00022980"/>
    </source>
</evidence>
<dbReference type="InterPro" id="IPR031309">
    <property type="entry name" value="Ribosomal_uL5_C"/>
</dbReference>
<reference evidence="9 10" key="1">
    <citation type="journal article" date="2015" name="Nature">
        <title>rRNA introns, odd ribosomes, and small enigmatic genomes across a large radiation of phyla.</title>
        <authorList>
            <person name="Brown C.T."/>
            <person name="Hug L.A."/>
            <person name="Thomas B.C."/>
            <person name="Sharon I."/>
            <person name="Castelle C.J."/>
            <person name="Singh A."/>
            <person name="Wilkins M.J."/>
            <person name="Williams K.H."/>
            <person name="Banfield J.F."/>
        </authorList>
    </citation>
    <scope>NUCLEOTIDE SEQUENCE [LARGE SCALE GENOMIC DNA]</scope>
</reference>
<dbReference type="PATRIC" id="fig|1618657.3.peg.28"/>
<comment type="caution">
    <text evidence="9">The sequence shown here is derived from an EMBL/GenBank/DDBJ whole genome shotgun (WGS) entry which is preliminary data.</text>
</comment>
<accession>A0A0G1K6P2</accession>
<dbReference type="GO" id="GO:0006412">
    <property type="term" value="P:translation"/>
    <property type="evidence" value="ECO:0007669"/>
    <property type="project" value="InterPro"/>
</dbReference>
<dbReference type="InterPro" id="IPR031310">
    <property type="entry name" value="Ribosomal_uL5_N"/>
</dbReference>
<dbReference type="Pfam" id="PF00673">
    <property type="entry name" value="Ribosomal_L5_C"/>
    <property type="match status" value="1"/>
</dbReference>
<sequence length="177" mass="20096">MNYKAKFDKEIKATMTKKYKYSSPLAVPRIVKIVVNTGVGRLKDEKEKELIQKFTSMIAGQKAHARPAKKSIASFKSREGMIIGYKATLRGKRMYDFLTRLIDMTLPRSRDFRGISESSVDEFGNLTIGIKEHIAFPEIIGEDVKTIFGLEATLVTNAKSRDEALELYRELGIPFKK</sequence>
<dbReference type="Pfam" id="PF00281">
    <property type="entry name" value="Ribosomal_L5"/>
    <property type="match status" value="1"/>
</dbReference>
<feature type="domain" description="Large ribosomal subunit protein uL5 N-terminal" evidence="7">
    <location>
        <begin position="24"/>
        <end position="78"/>
    </location>
</feature>
<proteinExistence type="inferred from homology"/>
<dbReference type="AlphaFoldDB" id="A0A0G1K6P2"/>
<dbReference type="Proteomes" id="UP000034889">
    <property type="component" value="Unassembled WGS sequence"/>
</dbReference>
<feature type="domain" description="Large ribosomal subunit protein uL5 C-terminal" evidence="8">
    <location>
        <begin position="83"/>
        <end position="175"/>
    </location>
</feature>
<evidence type="ECO:0000256" key="6">
    <source>
        <dbReference type="RuleBase" id="RU003930"/>
    </source>
</evidence>
<dbReference type="EMBL" id="LCJM01000003">
    <property type="protein sequence ID" value="KKT79123.1"/>
    <property type="molecule type" value="Genomic_DNA"/>
</dbReference>
<protein>
    <recommendedName>
        <fullName evidence="4">Large ribosomal subunit protein uL5</fullName>
    </recommendedName>
    <alternativeName>
        <fullName evidence="5">50S ribosomal protein L5</fullName>
    </alternativeName>
</protein>
<dbReference type="PIRSF" id="PIRSF002161">
    <property type="entry name" value="Ribosomal_L5"/>
    <property type="match status" value="1"/>
</dbReference>
<comment type="similarity">
    <text evidence="1 6">Belongs to the universal ribosomal protein uL5 family.</text>
</comment>
<evidence type="ECO:0000256" key="5">
    <source>
        <dbReference type="ARBA" id="ARBA00035461"/>
    </source>
</evidence>
<evidence type="ECO:0000259" key="8">
    <source>
        <dbReference type="Pfam" id="PF00673"/>
    </source>
</evidence>
<evidence type="ECO:0000256" key="3">
    <source>
        <dbReference type="ARBA" id="ARBA00023274"/>
    </source>
</evidence>
<dbReference type="PANTHER" id="PTHR11994">
    <property type="entry name" value="60S RIBOSOMAL PROTEIN L11-RELATED"/>
    <property type="match status" value="1"/>
</dbReference>
<dbReference type="GO" id="GO:0005840">
    <property type="term" value="C:ribosome"/>
    <property type="evidence" value="ECO:0007669"/>
    <property type="project" value="UniProtKB-KW"/>
</dbReference>
<evidence type="ECO:0000313" key="10">
    <source>
        <dbReference type="Proteomes" id="UP000034889"/>
    </source>
</evidence>
<dbReference type="FunFam" id="3.30.1440.10:FF:000001">
    <property type="entry name" value="50S ribosomal protein L5"/>
    <property type="match status" value="1"/>
</dbReference>
<dbReference type="SUPFAM" id="SSF55282">
    <property type="entry name" value="RL5-like"/>
    <property type="match status" value="1"/>
</dbReference>
<keyword evidence="2 6" id="KW-0689">Ribosomal protein</keyword>
<dbReference type="InterPro" id="IPR022803">
    <property type="entry name" value="Ribosomal_uL5_dom_sf"/>
</dbReference>
<evidence type="ECO:0000256" key="1">
    <source>
        <dbReference type="ARBA" id="ARBA00008553"/>
    </source>
</evidence>
<organism evidence="9 10">
    <name type="scientific">Candidatus Giovannonibacteria bacterium GW2011_GWC2_44_8</name>
    <dbReference type="NCBI Taxonomy" id="1618657"/>
    <lineage>
        <taxon>Bacteria</taxon>
        <taxon>Candidatus Giovannoniibacteriota</taxon>
    </lineage>
</organism>
<evidence type="ECO:0000256" key="4">
    <source>
        <dbReference type="ARBA" id="ARBA00035245"/>
    </source>
</evidence>
<dbReference type="InterPro" id="IPR020930">
    <property type="entry name" value="Ribosomal_uL5_bac-type"/>
</dbReference>
<dbReference type="NCBIfam" id="NF000585">
    <property type="entry name" value="PRK00010.1"/>
    <property type="match status" value="1"/>
</dbReference>